<feature type="region of interest" description="Disordered" evidence="1">
    <location>
        <begin position="63"/>
        <end position="127"/>
    </location>
</feature>
<dbReference type="AlphaFoldDB" id="A0AAD7RG12"/>
<accession>A0AAD7RG12</accession>
<comment type="caution">
    <text evidence="2">The sequence shown here is derived from an EMBL/GenBank/DDBJ whole genome shotgun (WGS) entry which is preliminary data.</text>
</comment>
<protein>
    <submittedName>
        <fullName evidence="2">Uncharacterized protein</fullName>
    </submittedName>
</protein>
<keyword evidence="3" id="KW-1185">Reference proteome</keyword>
<evidence type="ECO:0000313" key="3">
    <source>
        <dbReference type="Proteomes" id="UP001221898"/>
    </source>
</evidence>
<feature type="compositionally biased region" description="Basic and acidic residues" evidence="1">
    <location>
        <begin position="92"/>
        <end position="105"/>
    </location>
</feature>
<reference evidence="2" key="1">
    <citation type="journal article" date="2023" name="Science">
        <title>Genome structures resolve the early diversification of teleost fishes.</title>
        <authorList>
            <person name="Parey E."/>
            <person name="Louis A."/>
            <person name="Montfort J."/>
            <person name="Bouchez O."/>
            <person name="Roques C."/>
            <person name="Iampietro C."/>
            <person name="Lluch J."/>
            <person name="Castinel A."/>
            <person name="Donnadieu C."/>
            <person name="Desvignes T."/>
            <person name="Floi Bucao C."/>
            <person name="Jouanno E."/>
            <person name="Wen M."/>
            <person name="Mejri S."/>
            <person name="Dirks R."/>
            <person name="Jansen H."/>
            <person name="Henkel C."/>
            <person name="Chen W.J."/>
            <person name="Zahm M."/>
            <person name="Cabau C."/>
            <person name="Klopp C."/>
            <person name="Thompson A.W."/>
            <person name="Robinson-Rechavi M."/>
            <person name="Braasch I."/>
            <person name="Lecointre G."/>
            <person name="Bobe J."/>
            <person name="Postlethwait J.H."/>
            <person name="Berthelot C."/>
            <person name="Roest Crollius H."/>
            <person name="Guiguen Y."/>
        </authorList>
    </citation>
    <scope>NUCLEOTIDE SEQUENCE</scope>
    <source>
        <strain evidence="2">NC1722</strain>
    </source>
</reference>
<name>A0AAD7RG12_9TELE</name>
<evidence type="ECO:0000313" key="2">
    <source>
        <dbReference type="EMBL" id="KAJ8383402.1"/>
    </source>
</evidence>
<proteinExistence type="predicted"/>
<sequence>MSNVPLRRIVFALWPRLDSTLPPRGFPSPSCPARPKPLPPTGTIAPCPCSDWSVWGHGSVPIGWRGRRGERARDPISPRVGVDSGIPAEVKVSLRGESGLRRSPQETEPPAQASHNGGSRGIGLPEVLRNPRHSRDFEVTQCFDTFLLNRGL</sequence>
<dbReference type="EMBL" id="JAINUG010000294">
    <property type="protein sequence ID" value="KAJ8383402.1"/>
    <property type="molecule type" value="Genomic_DNA"/>
</dbReference>
<gene>
    <name evidence="2" type="ORF">AAFF_G00221020</name>
</gene>
<dbReference type="Proteomes" id="UP001221898">
    <property type="component" value="Unassembled WGS sequence"/>
</dbReference>
<organism evidence="2 3">
    <name type="scientific">Aldrovandia affinis</name>
    <dbReference type="NCBI Taxonomy" id="143900"/>
    <lineage>
        <taxon>Eukaryota</taxon>
        <taxon>Metazoa</taxon>
        <taxon>Chordata</taxon>
        <taxon>Craniata</taxon>
        <taxon>Vertebrata</taxon>
        <taxon>Euteleostomi</taxon>
        <taxon>Actinopterygii</taxon>
        <taxon>Neopterygii</taxon>
        <taxon>Teleostei</taxon>
        <taxon>Notacanthiformes</taxon>
        <taxon>Halosauridae</taxon>
        <taxon>Aldrovandia</taxon>
    </lineage>
</organism>
<feature type="compositionally biased region" description="Basic and acidic residues" evidence="1">
    <location>
        <begin position="67"/>
        <end position="76"/>
    </location>
</feature>
<evidence type="ECO:0000256" key="1">
    <source>
        <dbReference type="SAM" id="MobiDB-lite"/>
    </source>
</evidence>